<evidence type="ECO:0000256" key="10">
    <source>
        <dbReference type="ARBA" id="ARBA00023125"/>
    </source>
</evidence>
<dbReference type="FunFam" id="3.30.160.60:FF:000690">
    <property type="entry name" value="Zinc finger protein 354C"/>
    <property type="match status" value="1"/>
</dbReference>
<evidence type="ECO:0000256" key="14">
    <source>
        <dbReference type="SAM" id="MobiDB-lite"/>
    </source>
</evidence>
<keyword evidence="3" id="KW-1017">Isopeptide bond</keyword>
<feature type="domain" description="C2H2-type" evidence="15">
    <location>
        <begin position="269"/>
        <end position="296"/>
    </location>
</feature>
<sequence>METPASKPRETALSSQDRALALKENPEDTLGQGLLEARSEVTFKDVAVDFTQEEWGQLDSPQRALYRDVMLENYQNLLSLGPPVCKPDVISHLERGEEPWQVPGEVPGAARPEREPGSETEESSPQQGIYREEPSQELIREQLAGSSIHGPSLGDGRALEGLVAAVSRHKAVLWRRAPTSLGDISTEGRWQGHETSEKDSPLRCTLFALQSIPTEADSPDRHVENFQSSEAITQHQRMCTGRNSCKSSEQRRQPSANRQQGAGTREGLFVCSECGKAFHQSSSLTLHRRWHAREKAYKCNECGKAFTWSTNLIEHQRIHTGEKPFFCGECGKAFSCHSSLNVHHRIHTGERPYKCSACEKAFSCSSLLNMHLRIHTGEKPYKCGECGKAFNNRSRLTLHQRTHTGEKPFKCSDCGKGFSCHSYLVVHQRIHSGEKPFKCNECGKAFSSHSYLIVHQRIHTGEKPFDCSRCWKAFSCHSSLIVHQRIHTGEKPYKCSECGKAFSQNHCLIKHQKVHSGEKPLKCNECGEVFTWSAHLTEHQRAHSEEKPFTLQLNKHLLSTYFVPGGLLGAGGTSVSGGDPIDALGAEGTGVSGRDPIDALDVAKLLCVVQPSVSRNFPLGSKPGN</sequence>
<dbReference type="SUPFAM" id="SSF57667">
    <property type="entry name" value="beta-beta-alpha zinc fingers"/>
    <property type="match status" value="6"/>
</dbReference>
<dbReference type="PANTHER" id="PTHR14003">
    <property type="entry name" value="TRANSCRIPTIONAL REPRESSOR PROTEIN YY"/>
    <property type="match status" value="1"/>
</dbReference>
<dbReference type="GO" id="GO:0000785">
    <property type="term" value="C:chromatin"/>
    <property type="evidence" value="ECO:0007669"/>
    <property type="project" value="TreeGrafter"/>
</dbReference>
<gene>
    <name evidence="17" type="primary">ZNF74</name>
</gene>
<protein>
    <recommendedName>
        <fullName evidence="19">Zinc finger protein 74</fullName>
    </recommendedName>
</protein>
<dbReference type="FunFam" id="3.30.160.60:FF:000622">
    <property type="entry name" value="zinc finger protein 26 isoform X3"/>
    <property type="match status" value="1"/>
</dbReference>
<dbReference type="GO" id="GO:0031519">
    <property type="term" value="C:PcG protein complex"/>
    <property type="evidence" value="ECO:0007669"/>
    <property type="project" value="TreeGrafter"/>
</dbReference>
<reference evidence="17" key="2">
    <citation type="submission" date="2025-08" db="UniProtKB">
        <authorList>
            <consortium name="Ensembl"/>
        </authorList>
    </citation>
    <scope>IDENTIFICATION</scope>
</reference>
<evidence type="ECO:0000256" key="9">
    <source>
        <dbReference type="ARBA" id="ARBA00023015"/>
    </source>
</evidence>
<keyword evidence="11" id="KW-0804">Transcription</keyword>
<dbReference type="Gene3D" id="6.10.140.140">
    <property type="match status" value="1"/>
</dbReference>
<dbReference type="FunFam" id="3.30.160.60:FF:000380">
    <property type="entry name" value="zinc finger protein 2 isoform X2"/>
    <property type="match status" value="1"/>
</dbReference>
<reference evidence="17 18" key="1">
    <citation type="journal article" date="2020" name="Nat. Commun.">
        <title>Donkey genomes provide new insights into domestication and selection for coat color.</title>
        <authorList>
            <person name="Wang"/>
            <person name="C."/>
            <person name="Li"/>
            <person name="H."/>
            <person name="Guo"/>
            <person name="Y."/>
            <person name="Huang"/>
            <person name="J."/>
            <person name="Sun"/>
            <person name="Y."/>
            <person name="Min"/>
            <person name="J."/>
            <person name="Wang"/>
            <person name="J."/>
            <person name="Fang"/>
            <person name="X."/>
            <person name="Zhao"/>
            <person name="Z."/>
            <person name="Wang"/>
            <person name="S."/>
            <person name="Zhang"/>
            <person name="Y."/>
            <person name="Liu"/>
            <person name="Q."/>
            <person name="Jiang"/>
            <person name="Q."/>
            <person name="Wang"/>
            <person name="X."/>
            <person name="Guo"/>
            <person name="Y."/>
            <person name="Yang"/>
            <person name="C."/>
            <person name="Wang"/>
            <person name="Y."/>
            <person name="Tian"/>
            <person name="F."/>
            <person name="Zhuang"/>
            <person name="G."/>
            <person name="Fan"/>
            <person name="Y."/>
            <person name="Gao"/>
            <person name="Q."/>
            <person name="Li"/>
            <person name="Y."/>
            <person name="Ju"/>
            <person name="Z."/>
            <person name="Li"/>
            <person name="J."/>
            <person name="Li"/>
            <person name="R."/>
            <person name="Hou"/>
            <person name="M."/>
            <person name="Yang"/>
            <person name="G."/>
            <person name="Liu"/>
            <person name="G."/>
            <person name="Liu"/>
            <person name="W."/>
            <person name="Guo"/>
            <person name="J."/>
            <person name="Pan"/>
            <person name="S."/>
            <person name="Fan"/>
            <person name="G."/>
            <person name="Zhang"/>
            <person name="W."/>
            <person name="Zhang"/>
            <person name="R."/>
            <person name="Yu"/>
            <person name="J."/>
            <person name="Zhang"/>
            <person name="X."/>
            <person name="Yin"/>
            <person name="Q."/>
            <person name="Ji"/>
            <person name="C."/>
            <person name="Jin"/>
            <person name="Y."/>
            <person name="Yue"/>
            <person name="G."/>
            <person name="Liu"/>
            <person name="M."/>
            <person name="Xu"/>
            <person name="J."/>
            <person name="Liu"/>
            <person name="S."/>
            <person name="Jordana"/>
            <person name="J."/>
            <person name="Noce"/>
            <person name="A."/>
            <person name="Amills"/>
            <person name="M."/>
            <person name="Wu"/>
            <person name="D.D."/>
            <person name="Li"/>
            <person name="S."/>
            <person name="Zhou"/>
            <person name="X. and Zhong"/>
            <person name="J."/>
        </authorList>
    </citation>
    <scope>NUCLEOTIDE SEQUENCE [LARGE SCALE GENOMIC DNA]</scope>
</reference>
<dbReference type="GO" id="GO:0005856">
    <property type="term" value="C:cytoskeleton"/>
    <property type="evidence" value="ECO:0007669"/>
    <property type="project" value="UniProtKB-ARBA"/>
</dbReference>
<dbReference type="InterPro" id="IPR013087">
    <property type="entry name" value="Znf_C2H2_type"/>
</dbReference>
<dbReference type="Ensembl" id="ENSEAST00005050579.1">
    <property type="protein sequence ID" value="ENSEASP00005041609.1"/>
    <property type="gene ID" value="ENSEASG00005012930.2"/>
</dbReference>
<evidence type="ECO:0000256" key="13">
    <source>
        <dbReference type="PROSITE-ProRule" id="PRU00042"/>
    </source>
</evidence>
<feature type="domain" description="C2H2-type" evidence="15">
    <location>
        <begin position="409"/>
        <end position="436"/>
    </location>
</feature>
<reference evidence="17" key="3">
    <citation type="submission" date="2025-09" db="UniProtKB">
        <authorList>
            <consortium name="Ensembl"/>
        </authorList>
    </citation>
    <scope>IDENTIFICATION</scope>
</reference>
<dbReference type="FunFam" id="3.30.160.60:FF:000822">
    <property type="entry name" value="Zinc finger protein 234, isoform CRA_a"/>
    <property type="match status" value="1"/>
</dbReference>
<keyword evidence="12" id="KW-0539">Nucleus</keyword>
<dbReference type="GO" id="GO:0000978">
    <property type="term" value="F:RNA polymerase II cis-regulatory region sequence-specific DNA binding"/>
    <property type="evidence" value="ECO:0007669"/>
    <property type="project" value="TreeGrafter"/>
</dbReference>
<dbReference type="PROSITE" id="PS00028">
    <property type="entry name" value="ZINC_FINGER_C2H2_1"/>
    <property type="match status" value="10"/>
</dbReference>
<evidence type="ECO:0000256" key="3">
    <source>
        <dbReference type="ARBA" id="ARBA00022499"/>
    </source>
</evidence>
<keyword evidence="6 13" id="KW-0863">Zinc-finger</keyword>
<evidence type="ECO:0000256" key="4">
    <source>
        <dbReference type="ARBA" id="ARBA00022723"/>
    </source>
</evidence>
<dbReference type="GO" id="GO:0008270">
    <property type="term" value="F:zinc ion binding"/>
    <property type="evidence" value="ECO:0007669"/>
    <property type="project" value="UniProtKB-KW"/>
</dbReference>
<keyword evidence="18" id="KW-1185">Reference proteome</keyword>
<evidence type="ECO:0000256" key="12">
    <source>
        <dbReference type="ARBA" id="ARBA00023242"/>
    </source>
</evidence>
<feature type="domain" description="KRAB" evidence="16">
    <location>
        <begin position="41"/>
        <end position="112"/>
    </location>
</feature>
<dbReference type="FunFam" id="3.30.160.60:FF:000206">
    <property type="entry name" value="zinc finger protein 202 isoform X1"/>
    <property type="match status" value="1"/>
</dbReference>
<feature type="domain" description="C2H2-type" evidence="15">
    <location>
        <begin position="437"/>
        <end position="464"/>
    </location>
</feature>
<dbReference type="InterPro" id="IPR036051">
    <property type="entry name" value="KRAB_dom_sf"/>
</dbReference>
<evidence type="ECO:0000259" key="15">
    <source>
        <dbReference type="PROSITE" id="PS50157"/>
    </source>
</evidence>
<evidence type="ECO:0000259" key="16">
    <source>
        <dbReference type="PROSITE" id="PS50805"/>
    </source>
</evidence>
<evidence type="ECO:0000313" key="18">
    <source>
        <dbReference type="Proteomes" id="UP000694387"/>
    </source>
</evidence>
<dbReference type="FunFam" id="3.30.160.60:FF:000229">
    <property type="entry name" value="Zinc finger protein 90 homolog"/>
    <property type="match status" value="2"/>
</dbReference>
<dbReference type="PROSITE" id="PS50805">
    <property type="entry name" value="KRAB"/>
    <property type="match status" value="1"/>
</dbReference>
<evidence type="ECO:0000256" key="11">
    <source>
        <dbReference type="ARBA" id="ARBA00023163"/>
    </source>
</evidence>
<dbReference type="Proteomes" id="UP000694387">
    <property type="component" value="Chromosome 8"/>
</dbReference>
<feature type="domain" description="C2H2-type" evidence="15">
    <location>
        <begin position="493"/>
        <end position="520"/>
    </location>
</feature>
<proteinExistence type="inferred from homology"/>
<dbReference type="CDD" id="cd07765">
    <property type="entry name" value="KRAB_A-box"/>
    <property type="match status" value="1"/>
</dbReference>
<dbReference type="FunFam" id="3.30.160.60:FF:000330">
    <property type="entry name" value="Zinc finger with KRAB and SCAN domains 1"/>
    <property type="match status" value="1"/>
</dbReference>
<feature type="domain" description="C2H2-type" evidence="15">
    <location>
        <begin position="521"/>
        <end position="548"/>
    </location>
</feature>
<dbReference type="SUPFAM" id="SSF109640">
    <property type="entry name" value="KRAB domain (Kruppel-associated box)"/>
    <property type="match status" value="1"/>
</dbReference>
<dbReference type="SMART" id="SM00355">
    <property type="entry name" value="ZnF_C2H2"/>
    <property type="match status" value="10"/>
</dbReference>
<dbReference type="GO" id="GO:0031981">
    <property type="term" value="C:nuclear lumen"/>
    <property type="evidence" value="ECO:0007669"/>
    <property type="project" value="UniProtKB-ARBA"/>
</dbReference>
<accession>A0A9L0IX02</accession>
<feature type="region of interest" description="Disordered" evidence="14">
    <location>
        <begin position="95"/>
        <end position="129"/>
    </location>
</feature>
<dbReference type="SMART" id="SM00349">
    <property type="entry name" value="KRAB"/>
    <property type="match status" value="1"/>
</dbReference>
<dbReference type="Pfam" id="PF00096">
    <property type="entry name" value="zf-C2H2"/>
    <property type="match status" value="7"/>
</dbReference>
<feature type="domain" description="C2H2-type" evidence="15">
    <location>
        <begin position="381"/>
        <end position="408"/>
    </location>
</feature>
<feature type="domain" description="C2H2-type" evidence="15">
    <location>
        <begin position="325"/>
        <end position="352"/>
    </location>
</feature>
<evidence type="ECO:0000313" key="17">
    <source>
        <dbReference type="Ensembl" id="ENSEASP00005041609.1"/>
    </source>
</evidence>
<feature type="domain" description="C2H2-type" evidence="15">
    <location>
        <begin position="465"/>
        <end position="492"/>
    </location>
</feature>
<evidence type="ECO:0000256" key="2">
    <source>
        <dbReference type="ARBA" id="ARBA00006991"/>
    </source>
</evidence>
<dbReference type="GO" id="GO:0005667">
    <property type="term" value="C:transcription regulator complex"/>
    <property type="evidence" value="ECO:0007669"/>
    <property type="project" value="TreeGrafter"/>
</dbReference>
<dbReference type="InterPro" id="IPR001909">
    <property type="entry name" value="KRAB"/>
</dbReference>
<comment type="similarity">
    <text evidence="2">Belongs to the krueppel C2H2-type zinc-finger protein family.</text>
</comment>
<evidence type="ECO:0008006" key="19">
    <source>
        <dbReference type="Google" id="ProtNLM"/>
    </source>
</evidence>
<name>A0A9L0IX02_EQUAS</name>
<dbReference type="InterPro" id="IPR036236">
    <property type="entry name" value="Znf_C2H2_sf"/>
</dbReference>
<evidence type="ECO:0000256" key="7">
    <source>
        <dbReference type="ARBA" id="ARBA00022833"/>
    </source>
</evidence>
<keyword evidence="8" id="KW-0832">Ubl conjugation</keyword>
<dbReference type="FunFam" id="3.30.160.60:FF:002343">
    <property type="entry name" value="Zinc finger protein 33A"/>
    <property type="match status" value="1"/>
</dbReference>
<keyword evidence="5" id="KW-0677">Repeat</keyword>
<keyword evidence="7" id="KW-0862">Zinc</keyword>
<dbReference type="PROSITE" id="PS50157">
    <property type="entry name" value="ZINC_FINGER_C2H2_2"/>
    <property type="match status" value="10"/>
</dbReference>
<evidence type="ECO:0000256" key="6">
    <source>
        <dbReference type="ARBA" id="ARBA00022771"/>
    </source>
</evidence>
<feature type="domain" description="C2H2-type" evidence="15">
    <location>
        <begin position="297"/>
        <end position="324"/>
    </location>
</feature>
<dbReference type="AlphaFoldDB" id="A0A9L0IX02"/>
<dbReference type="GO" id="GO:0000981">
    <property type="term" value="F:DNA-binding transcription factor activity, RNA polymerase II-specific"/>
    <property type="evidence" value="ECO:0007669"/>
    <property type="project" value="TreeGrafter"/>
</dbReference>
<dbReference type="PANTHER" id="PTHR14003:SF23">
    <property type="entry name" value="ZINC FINGER PROTEIN 143"/>
    <property type="match status" value="1"/>
</dbReference>
<comment type="subcellular location">
    <subcellularLocation>
        <location evidence="1">Nucleus</location>
    </subcellularLocation>
</comment>
<dbReference type="Pfam" id="PF01352">
    <property type="entry name" value="KRAB"/>
    <property type="match status" value="1"/>
</dbReference>
<dbReference type="Gene3D" id="3.30.160.60">
    <property type="entry name" value="Classic Zinc Finger"/>
    <property type="match status" value="10"/>
</dbReference>
<keyword evidence="4" id="KW-0479">Metal-binding</keyword>
<feature type="domain" description="C2H2-type" evidence="15">
    <location>
        <begin position="353"/>
        <end position="380"/>
    </location>
</feature>
<evidence type="ECO:0000256" key="1">
    <source>
        <dbReference type="ARBA" id="ARBA00004123"/>
    </source>
</evidence>
<dbReference type="GeneTree" id="ENSGT00940000162000"/>
<evidence type="ECO:0000256" key="8">
    <source>
        <dbReference type="ARBA" id="ARBA00022843"/>
    </source>
</evidence>
<evidence type="ECO:0000256" key="5">
    <source>
        <dbReference type="ARBA" id="ARBA00022737"/>
    </source>
</evidence>
<dbReference type="FunFam" id="3.30.160.60:FF:000099">
    <property type="entry name" value="Zinc finger protein 79"/>
    <property type="match status" value="1"/>
</dbReference>
<keyword evidence="10" id="KW-0238">DNA-binding</keyword>
<keyword evidence="9" id="KW-0805">Transcription regulation</keyword>
<organism evidence="17 18">
    <name type="scientific">Equus asinus</name>
    <name type="common">Donkey</name>
    <name type="synonym">Equus africanus asinus</name>
    <dbReference type="NCBI Taxonomy" id="9793"/>
    <lineage>
        <taxon>Eukaryota</taxon>
        <taxon>Metazoa</taxon>
        <taxon>Chordata</taxon>
        <taxon>Craniata</taxon>
        <taxon>Vertebrata</taxon>
        <taxon>Euteleostomi</taxon>
        <taxon>Mammalia</taxon>
        <taxon>Eutheria</taxon>
        <taxon>Laurasiatheria</taxon>
        <taxon>Perissodactyla</taxon>
        <taxon>Equidae</taxon>
        <taxon>Equus</taxon>
    </lineage>
</organism>
<feature type="region of interest" description="Disordered" evidence="14">
    <location>
        <begin position="233"/>
        <end position="261"/>
    </location>
</feature>